<evidence type="ECO:0000313" key="3">
    <source>
        <dbReference type="EMBL" id="PQQ67782.1"/>
    </source>
</evidence>
<evidence type="ECO:0000259" key="1">
    <source>
        <dbReference type="Pfam" id="PF13799"/>
    </source>
</evidence>
<gene>
    <name evidence="3" type="ORF">B9R14_14175</name>
    <name evidence="2" type="ORF">HVS_09940</name>
</gene>
<dbReference type="RefSeq" id="WP_101301785.1">
    <property type="nucleotide sequence ID" value="NZ_CP025197.1"/>
</dbReference>
<dbReference type="EMBL" id="NEMB01000003">
    <property type="protein sequence ID" value="PQQ67782.1"/>
    <property type="molecule type" value="Genomic_DNA"/>
</dbReference>
<dbReference type="AlphaFoldDB" id="A0A2K9EF84"/>
<dbReference type="Proteomes" id="UP000239720">
    <property type="component" value="Unassembled WGS sequence"/>
</dbReference>
<accession>A0A2K9EF84</accession>
<dbReference type="Proteomes" id="UP000233534">
    <property type="component" value="Chromosome"/>
</dbReference>
<organism evidence="2 4">
    <name type="scientific">Acetivibrio saccincola</name>
    <dbReference type="NCBI Taxonomy" id="1677857"/>
    <lineage>
        <taxon>Bacteria</taxon>
        <taxon>Bacillati</taxon>
        <taxon>Bacillota</taxon>
        <taxon>Clostridia</taxon>
        <taxon>Eubacteriales</taxon>
        <taxon>Oscillospiraceae</taxon>
        <taxon>Acetivibrio</taxon>
    </lineage>
</organism>
<dbReference type="InterPro" id="IPR025237">
    <property type="entry name" value="DUF4183"/>
</dbReference>
<name>A0A2K9EF84_9FIRM</name>
<evidence type="ECO:0000313" key="5">
    <source>
        <dbReference type="Proteomes" id="UP000239720"/>
    </source>
</evidence>
<dbReference type="OrthoDB" id="2623159at2"/>
<evidence type="ECO:0000313" key="2">
    <source>
        <dbReference type="EMBL" id="AUG57885.1"/>
    </source>
</evidence>
<dbReference type="KEGG" id="hsc:HVS_09940"/>
<keyword evidence="4" id="KW-1185">Reference proteome</keyword>
<dbReference type="EMBL" id="CP025197">
    <property type="protein sequence ID" value="AUG57885.1"/>
    <property type="molecule type" value="Genomic_DNA"/>
</dbReference>
<dbReference type="Pfam" id="PF13799">
    <property type="entry name" value="DUF4183"/>
    <property type="match status" value="1"/>
</dbReference>
<proteinExistence type="predicted"/>
<reference evidence="3 5" key="2">
    <citation type="journal article" date="2018" name="Syst. Appl. Microbiol.">
        <title>Characterization and high-quality draft genome sequence of Herbivorax saccincola A7, an anaerobic, alkaliphilic, thermophilic, cellulolytic, and xylanolytic bacterium.</title>
        <authorList>
            <person name="Aikawa S."/>
            <person name="Baramee S."/>
            <person name="Sermsathanaswadi J."/>
            <person name="Thianheng P."/>
            <person name="Tachaapaikoon C."/>
            <person name="Shikata A."/>
            <person name="Waeonukul R."/>
            <person name="Pason P."/>
            <person name="Ratanakhanokchai K."/>
            <person name="Kosugi A."/>
        </authorList>
    </citation>
    <scope>NUCLEOTIDE SEQUENCE [LARGE SCALE GENOMIC DNA]</scope>
    <source>
        <strain evidence="3 5">A7</strain>
    </source>
</reference>
<feature type="domain" description="DUF4183" evidence="1">
    <location>
        <begin position="45"/>
        <end position="107"/>
    </location>
</feature>
<sequence length="122" mass="13314">MATTLFKLVMDATTTTDTNPEVERYFYKLEEADRDSGIITIPYDKFFDDEGNSLTTNLTTATPNNGYYLLFVNGVLQQTSLFTVGSQGSSLEIRNASSVPVSAPITLIVNNFAPVSNTVITS</sequence>
<evidence type="ECO:0000313" key="4">
    <source>
        <dbReference type="Proteomes" id="UP000233534"/>
    </source>
</evidence>
<reference evidence="2 4" key="1">
    <citation type="submission" date="2017-12" db="EMBL/GenBank/DDBJ databases">
        <title>Complete genome sequence of Herbivorax saccincola GGR1, a novel Cellulosome-producing hydrolytic bacterium in a thermophilic biogas plant, established by Illumina and Nanopore MinION sequencing.</title>
        <authorList>
            <person name="Pechtl A."/>
            <person name="Ruckert C."/>
            <person name="Koeck D.E."/>
            <person name="Maus I."/>
            <person name="Winkler A."/>
            <person name="Kalinowski J."/>
            <person name="Puhler A."/>
            <person name="Schwarz W.W."/>
            <person name="Zverlov V.V."/>
            <person name="Schluter A."/>
            <person name="Liebl W."/>
        </authorList>
    </citation>
    <scope>NUCLEOTIDE SEQUENCE [LARGE SCALE GENOMIC DNA]</scope>
    <source>
        <strain evidence="2">GGR1</strain>
        <strain evidence="4">SR1</strain>
    </source>
</reference>
<protein>
    <recommendedName>
        <fullName evidence="1">DUF4183 domain-containing protein</fullName>
    </recommendedName>
</protein>